<keyword evidence="1" id="KW-0472">Membrane</keyword>
<dbReference type="STRING" id="282676.B6F84_03355"/>
<dbReference type="AlphaFoldDB" id="A0A1W6JY45"/>
<gene>
    <name evidence="2" type="ORF">B6F84_03355</name>
</gene>
<evidence type="ECO:0000313" key="2">
    <source>
        <dbReference type="EMBL" id="ARM75165.1"/>
    </source>
</evidence>
<evidence type="ECO:0000256" key="1">
    <source>
        <dbReference type="SAM" id="Phobius"/>
    </source>
</evidence>
<feature type="transmembrane region" description="Helical" evidence="1">
    <location>
        <begin position="146"/>
        <end position="164"/>
    </location>
</feature>
<dbReference type="GeneID" id="41589925"/>
<feature type="transmembrane region" description="Helical" evidence="1">
    <location>
        <begin position="7"/>
        <end position="23"/>
    </location>
</feature>
<proteinExistence type="predicted"/>
<accession>A0A1W6JY45</accession>
<protein>
    <submittedName>
        <fullName evidence="2">Uncharacterized protein</fullName>
    </submittedName>
</protein>
<keyword evidence="3" id="KW-1185">Reference proteome</keyword>
<dbReference type="RefSeq" id="WP_148690923.1">
    <property type="nucleotide sequence ID" value="NZ_CP020477.1"/>
</dbReference>
<name>A0A1W6JY45_9CREN</name>
<feature type="transmembrane region" description="Helical" evidence="1">
    <location>
        <begin position="85"/>
        <end position="108"/>
    </location>
</feature>
<keyword evidence="1" id="KW-0812">Transmembrane</keyword>
<feature type="transmembrane region" description="Helical" evidence="1">
    <location>
        <begin position="120"/>
        <end position="140"/>
    </location>
</feature>
<keyword evidence="1" id="KW-1133">Transmembrane helix</keyword>
<organism evidence="2 3">
    <name type="scientific">Acidianus manzaensis</name>
    <dbReference type="NCBI Taxonomy" id="282676"/>
    <lineage>
        <taxon>Archaea</taxon>
        <taxon>Thermoproteota</taxon>
        <taxon>Thermoprotei</taxon>
        <taxon>Sulfolobales</taxon>
        <taxon>Sulfolobaceae</taxon>
        <taxon>Acidianus</taxon>
    </lineage>
</organism>
<sequence length="166" mass="18638">MKEPNSLLISIILILLPVIPALLLNFPIFVGASVVGFLISVYYFVKYLPWKSLQNNVISLYFTGIFAFGLALGVFLALPAKPREFALVSLVESIPFFISFILLVKSLLPKLLDKSIIKLGNGYFAMLIVIIIGAIIGRFLHNFYELIFLYSGFIALGIIAYFYFKE</sequence>
<dbReference type="Proteomes" id="UP000193404">
    <property type="component" value="Chromosome"/>
</dbReference>
<dbReference type="EMBL" id="CP020477">
    <property type="protein sequence ID" value="ARM75165.1"/>
    <property type="molecule type" value="Genomic_DNA"/>
</dbReference>
<evidence type="ECO:0000313" key="3">
    <source>
        <dbReference type="Proteomes" id="UP000193404"/>
    </source>
</evidence>
<dbReference type="KEGG" id="aman:B6F84_03355"/>
<feature type="transmembrane region" description="Helical" evidence="1">
    <location>
        <begin position="57"/>
        <end position="79"/>
    </location>
</feature>
<dbReference type="OrthoDB" id="42930at2157"/>
<reference evidence="2 3" key="1">
    <citation type="submission" date="2017-03" db="EMBL/GenBank/DDBJ databases">
        <title>Sulfur activation and transportation mechanism of thermophilic Archaea Acidianus manzaensis YN-25.</title>
        <authorList>
            <person name="Ma Y."/>
            <person name="Yang Y."/>
            <person name="Xia J."/>
        </authorList>
    </citation>
    <scope>NUCLEOTIDE SEQUENCE [LARGE SCALE GENOMIC DNA]</scope>
    <source>
        <strain evidence="2 3">YN-25</strain>
    </source>
</reference>
<feature type="transmembrane region" description="Helical" evidence="1">
    <location>
        <begin position="29"/>
        <end position="45"/>
    </location>
</feature>